<organism evidence="1 2">
    <name type="scientific">Celeribacter marinus</name>
    <dbReference type="NCBI Taxonomy" id="1397108"/>
    <lineage>
        <taxon>Bacteria</taxon>
        <taxon>Pseudomonadati</taxon>
        <taxon>Pseudomonadota</taxon>
        <taxon>Alphaproteobacteria</taxon>
        <taxon>Rhodobacterales</taxon>
        <taxon>Roseobacteraceae</taxon>
        <taxon>Celeribacter</taxon>
    </lineage>
</organism>
<reference evidence="2" key="1">
    <citation type="submission" date="2015-05" db="EMBL/GenBank/DDBJ databases">
        <authorList>
            <person name="Oh H.-M."/>
            <person name="Yang J.-A."/>
            <person name="Cho J.-C."/>
            <person name="Kang I."/>
        </authorList>
    </citation>
    <scope>NUCLEOTIDE SEQUENCE [LARGE SCALE GENOMIC DNA]</scope>
    <source>
        <strain evidence="2">IMCC 12053</strain>
    </source>
</reference>
<dbReference type="Proteomes" id="UP000064920">
    <property type="component" value="Chromosome"/>
</dbReference>
<dbReference type="AlphaFoldDB" id="A0A0N9ZHA5"/>
<accession>A0A0N9ZHA5</accession>
<dbReference type="RefSeq" id="WP_062216595.1">
    <property type="nucleotide sequence ID" value="NZ_CP012023.1"/>
</dbReference>
<proteinExistence type="predicted"/>
<dbReference type="EMBL" id="CP012023">
    <property type="protein sequence ID" value="ALI55144.1"/>
    <property type="molecule type" value="Genomic_DNA"/>
</dbReference>
<keyword evidence="2" id="KW-1185">Reference proteome</keyword>
<evidence type="ECO:0000313" key="2">
    <source>
        <dbReference type="Proteomes" id="UP000064920"/>
    </source>
</evidence>
<dbReference type="PATRIC" id="fig|1397108.4.peg.1225"/>
<dbReference type="STRING" id="1397108.IMCC12053_1196"/>
<gene>
    <name evidence="1" type="ORF">IMCC12053_1196</name>
</gene>
<protein>
    <submittedName>
        <fullName evidence="1">Uncharacterized protein</fullName>
    </submittedName>
</protein>
<dbReference type="KEGG" id="cmar:IMCC12053_1196"/>
<evidence type="ECO:0000313" key="1">
    <source>
        <dbReference type="EMBL" id="ALI55144.1"/>
    </source>
</evidence>
<dbReference type="OrthoDB" id="6638257at2"/>
<name>A0A0N9ZHA5_9RHOB</name>
<sequence length="236" mass="26330">MNRVLILGSGPDAPQAANWDLSCFDAVVAINNAWRALPNWTHHIHPDDFPPERRPQDVQPDQHVITSADYVPAQNAYGGFVYAGGTMAFTAAYWALHALRPSQMCFYGCDMVYPKAEQTHFYGTGTADPLRDDPTLKSLPAKARRLQYFAAHQACEMLNLSGSESVLPYPRADVRAISAPVDPVMFAIERVKVARKMEEDAGYYVPSGMYWTELARFSQDVLDDIDAAWLRAFDPA</sequence>